<dbReference type="Gene3D" id="1.10.340.70">
    <property type="match status" value="1"/>
</dbReference>
<dbReference type="PANTHER" id="PTHR45835:SF99">
    <property type="entry name" value="CHROMO DOMAIN-CONTAINING PROTEIN-RELATED"/>
    <property type="match status" value="1"/>
</dbReference>
<dbReference type="InterPro" id="IPR001584">
    <property type="entry name" value="Integrase_cat-core"/>
</dbReference>
<evidence type="ECO:0000313" key="2">
    <source>
        <dbReference type="EMBL" id="KAI5323136.1"/>
    </source>
</evidence>
<reference evidence="2 3" key="1">
    <citation type="journal article" date="2022" name="G3 (Bethesda)">
        <title>Whole-genome sequence and methylome profiling of the almond [Prunus dulcis (Mill.) D.A. Webb] cultivar 'Nonpareil'.</title>
        <authorList>
            <person name="D'Amico-Willman K.M."/>
            <person name="Ouma W.Z."/>
            <person name="Meulia T."/>
            <person name="Sideli G.M."/>
            <person name="Gradziel T.M."/>
            <person name="Fresnedo-Ramirez J."/>
        </authorList>
    </citation>
    <scope>NUCLEOTIDE SEQUENCE [LARGE SCALE GENOMIC DNA]</scope>
    <source>
        <strain evidence="2">Clone GOH B32 T37-40</strain>
    </source>
</reference>
<gene>
    <name evidence="2" type="ORF">L3X38_032208</name>
</gene>
<dbReference type="InterPro" id="IPR016197">
    <property type="entry name" value="Chromo-like_dom_sf"/>
</dbReference>
<dbReference type="PANTHER" id="PTHR45835">
    <property type="entry name" value="YALI0A06105P"/>
    <property type="match status" value="1"/>
</dbReference>
<dbReference type="Proteomes" id="UP001054821">
    <property type="component" value="Chromosome 6"/>
</dbReference>
<dbReference type="AlphaFoldDB" id="A0AAD4YVP7"/>
<dbReference type="Pfam" id="PF17921">
    <property type="entry name" value="Integrase_H2C2"/>
    <property type="match status" value="1"/>
</dbReference>
<dbReference type="EMBL" id="JAJFAZ020000006">
    <property type="protein sequence ID" value="KAI5323136.1"/>
    <property type="molecule type" value="Genomic_DNA"/>
</dbReference>
<comment type="caution">
    <text evidence="2">The sequence shown here is derived from an EMBL/GenBank/DDBJ whole genome shotgun (WGS) entry which is preliminary data.</text>
</comment>
<dbReference type="SUPFAM" id="SSF53098">
    <property type="entry name" value="Ribonuclease H-like"/>
    <property type="match status" value="1"/>
</dbReference>
<dbReference type="PROSITE" id="PS50994">
    <property type="entry name" value="INTEGRASE"/>
    <property type="match status" value="1"/>
</dbReference>
<dbReference type="InterPro" id="IPR036397">
    <property type="entry name" value="RNaseH_sf"/>
</dbReference>
<dbReference type="InterPro" id="IPR041588">
    <property type="entry name" value="Integrase_H2C2"/>
</dbReference>
<proteinExistence type="predicted"/>
<protein>
    <recommendedName>
        <fullName evidence="1">Integrase catalytic domain-containing protein</fullName>
    </recommendedName>
</protein>
<dbReference type="Pfam" id="PF24626">
    <property type="entry name" value="SH3_Tf2-1"/>
    <property type="match status" value="1"/>
</dbReference>
<dbReference type="SUPFAM" id="SSF54160">
    <property type="entry name" value="Chromo domain-like"/>
    <property type="match status" value="1"/>
</dbReference>
<dbReference type="InterPro" id="IPR012337">
    <property type="entry name" value="RNaseH-like_sf"/>
</dbReference>
<dbReference type="GO" id="GO:0015074">
    <property type="term" value="P:DNA integration"/>
    <property type="evidence" value="ECO:0007669"/>
    <property type="project" value="InterPro"/>
</dbReference>
<keyword evidence="3" id="KW-1185">Reference proteome</keyword>
<name>A0AAD4YVP7_PRUDU</name>
<organism evidence="2 3">
    <name type="scientific">Prunus dulcis</name>
    <name type="common">Almond</name>
    <name type="synonym">Amygdalus dulcis</name>
    <dbReference type="NCBI Taxonomy" id="3755"/>
    <lineage>
        <taxon>Eukaryota</taxon>
        <taxon>Viridiplantae</taxon>
        <taxon>Streptophyta</taxon>
        <taxon>Embryophyta</taxon>
        <taxon>Tracheophyta</taxon>
        <taxon>Spermatophyta</taxon>
        <taxon>Magnoliopsida</taxon>
        <taxon>eudicotyledons</taxon>
        <taxon>Gunneridae</taxon>
        <taxon>Pentapetalae</taxon>
        <taxon>rosids</taxon>
        <taxon>fabids</taxon>
        <taxon>Rosales</taxon>
        <taxon>Rosaceae</taxon>
        <taxon>Amygdaloideae</taxon>
        <taxon>Amygdaleae</taxon>
        <taxon>Prunus</taxon>
    </lineage>
</organism>
<feature type="domain" description="Integrase catalytic" evidence="1">
    <location>
        <begin position="132"/>
        <end position="297"/>
    </location>
</feature>
<dbReference type="InterPro" id="IPR056924">
    <property type="entry name" value="SH3_Tf2-1"/>
</dbReference>
<dbReference type="Gene3D" id="3.30.420.10">
    <property type="entry name" value="Ribonuclease H-like superfamily/Ribonuclease H"/>
    <property type="match status" value="1"/>
</dbReference>
<dbReference type="GO" id="GO:0003676">
    <property type="term" value="F:nucleic acid binding"/>
    <property type="evidence" value="ECO:0007669"/>
    <property type="project" value="InterPro"/>
</dbReference>
<evidence type="ECO:0000313" key="3">
    <source>
        <dbReference type="Proteomes" id="UP001054821"/>
    </source>
</evidence>
<sequence>MTQQGGLIASLHVRPILVERVIAAQLEDPNLCVIRLEVENGTRTDYAIRKDGALVTGTRLCVPKSNDDLRREIMEEAHCSTYPMHPGSTKMYRTLREYYSWPHMKGDIAKFVSRCPICQQVKAERQKPSGLMQPLPIPEWKWEHITMDFVFKLPRTSKGHDGIWVIVDRLTKSAHFLPIKETYSLSKLVKLFVDEIVRLHGAPASIVLDRDARFTSHFWKCLQEAMGTKLRFSTAFHPQTDGQSERTIQTLEDMLRACVLQLKDNWDTHLALMEFAYNNSYHSSIEMAPYEALYGRQCRTPICWNEVGDKRVEKVDSIRATTEKVNMIREKLKIALDRQKSYADNRSKDHEFTVGDWVFLKLSPWKGVMRFGKRGKLSPRYIGPYEITERIGPVAYRLALPTELSRIHDVFHVSMLRKYMPDPSHVLEYQPVELREDLTYEEQPVQILDRKEQRLRSRSIPVVKVLWRSQTVKEATWEPEAQMRAKYPYLFH</sequence>
<evidence type="ECO:0000259" key="1">
    <source>
        <dbReference type="PROSITE" id="PS50994"/>
    </source>
</evidence>
<accession>A0AAD4YVP7</accession>